<evidence type="ECO:0000313" key="7">
    <source>
        <dbReference type="Proteomes" id="UP001589619"/>
    </source>
</evidence>
<dbReference type="InterPro" id="IPR039650">
    <property type="entry name" value="HdrA-like"/>
</dbReference>
<accession>A0ABV5VY54</accession>
<evidence type="ECO:0000256" key="5">
    <source>
        <dbReference type="ARBA" id="ARBA00023014"/>
    </source>
</evidence>
<dbReference type="GO" id="GO:0016491">
    <property type="term" value="F:oxidoreductase activity"/>
    <property type="evidence" value="ECO:0007669"/>
    <property type="project" value="UniProtKB-KW"/>
</dbReference>
<dbReference type="Proteomes" id="UP001589619">
    <property type="component" value="Unassembled WGS sequence"/>
</dbReference>
<sequence>MLIHIPSVPLLHRTDIAVVGSGSAGVTAAIAAAREGKRVTLVERYGFLGGTSTGVLDTFYGFYTPGRAARKVVGGVPDDMLRRLYAEKAAFERPNTFGAGTGITYDPETLKWVWEDLATEAGVQLLYHSFCTDVVMDGNKVAGIVTDGKRGLMRIDADVVIDCSGDADVAFRAGVPFERAGEGSAAQTLTTTFRLANVDGERAKQVPRKRLVEMMKEANRSGRYHLPREEGSIHATPVAGVMLAIMTRLDGYDPCDPVSLTAAEIEGRRQVREYVRFLVNEVPGYEQARLVALSTQIGVRETRRIYGEYRLTKEDVTAVRKFGDTIGQCGAPIEDHHGGNDTHWEFLPEGAAYDIPFRSLVPQQAEGLLVAGRCFSATHEAHASCRSMAQCMAMGQAAGVAAAIAAGRDALPRHVDIGQVQQRLVDTGAILYDWQSRDGTE</sequence>
<evidence type="ECO:0000256" key="1">
    <source>
        <dbReference type="ARBA" id="ARBA00022485"/>
    </source>
</evidence>
<keyword evidence="4" id="KW-0408">Iron</keyword>
<keyword evidence="7" id="KW-1185">Reference proteome</keyword>
<evidence type="ECO:0000256" key="4">
    <source>
        <dbReference type="ARBA" id="ARBA00023004"/>
    </source>
</evidence>
<dbReference type="Pfam" id="PF12831">
    <property type="entry name" value="FAD_oxidored"/>
    <property type="match status" value="1"/>
</dbReference>
<keyword evidence="5" id="KW-0411">Iron-sulfur</keyword>
<gene>
    <name evidence="6" type="ORF">ACFFNY_16295</name>
</gene>
<comment type="caution">
    <text evidence="6">The sequence shown here is derived from an EMBL/GenBank/DDBJ whole genome shotgun (WGS) entry which is preliminary data.</text>
</comment>
<dbReference type="PANTHER" id="PTHR43498:SF1">
    <property type="entry name" value="COB--COM HETERODISULFIDE REDUCTASE IRON-SULFUR SUBUNIT A"/>
    <property type="match status" value="1"/>
</dbReference>
<dbReference type="RefSeq" id="WP_344902277.1">
    <property type="nucleotide sequence ID" value="NZ_BAAAYO010000001.1"/>
</dbReference>
<keyword evidence="3 6" id="KW-0560">Oxidoreductase</keyword>
<dbReference type="PANTHER" id="PTHR43498">
    <property type="entry name" value="FERREDOXIN:COB-COM HETERODISULFIDE REDUCTASE SUBUNIT A"/>
    <property type="match status" value="1"/>
</dbReference>
<protein>
    <submittedName>
        <fullName evidence="6">FAD-dependent oxidoreductase</fullName>
        <ecNumber evidence="6">1.-.-.-</ecNumber>
    </submittedName>
</protein>
<organism evidence="6 7">
    <name type="scientific">Paenibacillus hodogayensis</name>
    <dbReference type="NCBI Taxonomy" id="279208"/>
    <lineage>
        <taxon>Bacteria</taxon>
        <taxon>Bacillati</taxon>
        <taxon>Bacillota</taxon>
        <taxon>Bacilli</taxon>
        <taxon>Bacillales</taxon>
        <taxon>Paenibacillaceae</taxon>
        <taxon>Paenibacillus</taxon>
    </lineage>
</organism>
<dbReference type="Gene3D" id="3.50.50.60">
    <property type="entry name" value="FAD/NAD(P)-binding domain"/>
    <property type="match status" value="1"/>
</dbReference>
<evidence type="ECO:0000256" key="2">
    <source>
        <dbReference type="ARBA" id="ARBA00022723"/>
    </source>
</evidence>
<dbReference type="InterPro" id="IPR036188">
    <property type="entry name" value="FAD/NAD-bd_sf"/>
</dbReference>
<dbReference type="EMBL" id="JBHMAG010000012">
    <property type="protein sequence ID" value="MFB9753127.1"/>
    <property type="molecule type" value="Genomic_DNA"/>
</dbReference>
<evidence type="ECO:0000313" key="6">
    <source>
        <dbReference type="EMBL" id="MFB9753127.1"/>
    </source>
</evidence>
<evidence type="ECO:0000256" key="3">
    <source>
        <dbReference type="ARBA" id="ARBA00023002"/>
    </source>
</evidence>
<keyword evidence="1" id="KW-0004">4Fe-4S</keyword>
<reference evidence="6 7" key="1">
    <citation type="submission" date="2024-09" db="EMBL/GenBank/DDBJ databases">
        <authorList>
            <person name="Sun Q."/>
            <person name="Mori K."/>
        </authorList>
    </citation>
    <scope>NUCLEOTIDE SEQUENCE [LARGE SCALE GENOMIC DNA]</scope>
    <source>
        <strain evidence="6 7">JCM 12520</strain>
    </source>
</reference>
<keyword evidence="2" id="KW-0479">Metal-binding</keyword>
<name>A0ABV5VY54_9BACL</name>
<dbReference type="EC" id="1.-.-.-" evidence="6"/>
<proteinExistence type="predicted"/>
<dbReference type="SUPFAM" id="SSF51905">
    <property type="entry name" value="FAD/NAD(P)-binding domain"/>
    <property type="match status" value="1"/>
</dbReference>